<reference evidence="2 3" key="1">
    <citation type="journal article" date="2017" name="Genome Announc.">
        <title>Complete Genome Sequences of Two Acetylene-Fermenting Pelobacter acetylenicus Strains.</title>
        <authorList>
            <person name="Sutton J.M."/>
            <person name="Baesman S.M."/>
            <person name="Fierst J.L."/>
            <person name="Poret-Peterson A.T."/>
            <person name="Oremland R.S."/>
            <person name="Dunlap D.S."/>
            <person name="Akob D.M."/>
        </authorList>
    </citation>
    <scope>NUCLEOTIDE SEQUENCE [LARGE SCALE GENOMIC DNA]</scope>
    <source>
        <strain evidence="2 3">SFB93</strain>
    </source>
</reference>
<organism evidence="2 3">
    <name type="scientific">Syntrophotalea acetylenivorans</name>
    <dbReference type="NCBI Taxonomy" id="1842532"/>
    <lineage>
        <taxon>Bacteria</taxon>
        <taxon>Pseudomonadati</taxon>
        <taxon>Thermodesulfobacteriota</taxon>
        <taxon>Desulfuromonadia</taxon>
        <taxon>Desulfuromonadales</taxon>
        <taxon>Syntrophotaleaceae</taxon>
        <taxon>Syntrophotalea</taxon>
    </lineage>
</organism>
<protein>
    <recommendedName>
        <fullName evidence="4">C-type lysozyme inhibitor domain-containing protein</fullName>
    </recommendedName>
</protein>
<accession>A0A1L3GPR5</accession>
<dbReference type="RefSeq" id="WP_072283899.1">
    <property type="nucleotide sequence ID" value="NZ_CP015519.1"/>
</dbReference>
<dbReference type="OrthoDB" id="9894447at2"/>
<dbReference type="AlphaFoldDB" id="A0A1L3GPR5"/>
<keyword evidence="3" id="KW-1185">Reference proteome</keyword>
<feature type="signal peptide" evidence="1">
    <location>
        <begin position="1"/>
        <end position="23"/>
    </location>
</feature>
<dbReference type="KEGG" id="pef:A7E78_08865"/>
<gene>
    <name evidence="2" type="ORF">A7E78_08865</name>
</gene>
<dbReference type="Proteomes" id="UP000182517">
    <property type="component" value="Chromosome"/>
</dbReference>
<proteinExistence type="predicted"/>
<dbReference type="EMBL" id="CP015519">
    <property type="protein sequence ID" value="APG27936.1"/>
    <property type="molecule type" value="Genomic_DNA"/>
</dbReference>
<keyword evidence="1" id="KW-0732">Signal</keyword>
<name>A0A1L3GPR5_9BACT</name>
<evidence type="ECO:0008006" key="4">
    <source>
        <dbReference type="Google" id="ProtNLM"/>
    </source>
</evidence>
<evidence type="ECO:0000313" key="3">
    <source>
        <dbReference type="Proteomes" id="UP000182517"/>
    </source>
</evidence>
<evidence type="ECO:0000256" key="1">
    <source>
        <dbReference type="SAM" id="SignalP"/>
    </source>
</evidence>
<evidence type="ECO:0000313" key="2">
    <source>
        <dbReference type="EMBL" id="APG27936.1"/>
    </source>
</evidence>
<feature type="chain" id="PRO_5012588974" description="C-type lysozyme inhibitor domain-containing protein" evidence="1">
    <location>
        <begin position="24"/>
        <end position="128"/>
    </location>
</feature>
<sequence length="128" mass="14461">MKTWQIFAAVLLSATLSVGNAQADTRGVKRFACIEMRWLVPDGSETVSIEFVQRGESFARLTISPQERFRQFNFSTDAILAEGRMRLHLDKEQNKGILNLDSLSYRCYGPAEQAFSGPLMEFDLPVKP</sequence>